<sequence length="150" mass="16518">MAGCRTSSRRSPAAADVITYRLEDKMMYVPLDRDWREALSQARHAFESLAKVDDGRITFSIDVISDGQRRSIGISPSAWSSVASHLTRYEVITIVVKPEVVRADAEVAPPVYSLASSALEEKRSLSSTSLGSRSESKFSLKGVLQALRKE</sequence>
<dbReference type="Proteomes" id="UP000054217">
    <property type="component" value="Unassembled WGS sequence"/>
</dbReference>
<dbReference type="OrthoDB" id="3198848at2759"/>
<accession>A0A0C3PY15</accession>
<name>A0A0C3PY15_PISTI</name>
<gene>
    <name evidence="2" type="ORF">M404DRAFT_992255</name>
</gene>
<organism evidence="2 3">
    <name type="scientific">Pisolithus tinctorius Marx 270</name>
    <dbReference type="NCBI Taxonomy" id="870435"/>
    <lineage>
        <taxon>Eukaryota</taxon>
        <taxon>Fungi</taxon>
        <taxon>Dikarya</taxon>
        <taxon>Basidiomycota</taxon>
        <taxon>Agaricomycotina</taxon>
        <taxon>Agaricomycetes</taxon>
        <taxon>Agaricomycetidae</taxon>
        <taxon>Boletales</taxon>
        <taxon>Sclerodermatineae</taxon>
        <taxon>Pisolithaceae</taxon>
        <taxon>Pisolithus</taxon>
    </lineage>
</organism>
<feature type="region of interest" description="Disordered" evidence="1">
    <location>
        <begin position="126"/>
        <end position="150"/>
    </location>
</feature>
<reference evidence="2 3" key="1">
    <citation type="submission" date="2014-04" db="EMBL/GenBank/DDBJ databases">
        <authorList>
            <consortium name="DOE Joint Genome Institute"/>
            <person name="Kuo A."/>
            <person name="Kohler A."/>
            <person name="Costa M.D."/>
            <person name="Nagy L.G."/>
            <person name="Floudas D."/>
            <person name="Copeland A."/>
            <person name="Barry K.W."/>
            <person name="Cichocki N."/>
            <person name="Veneault-Fourrey C."/>
            <person name="LaButti K."/>
            <person name="Lindquist E.A."/>
            <person name="Lipzen A."/>
            <person name="Lundell T."/>
            <person name="Morin E."/>
            <person name="Murat C."/>
            <person name="Sun H."/>
            <person name="Tunlid A."/>
            <person name="Henrissat B."/>
            <person name="Grigoriev I.V."/>
            <person name="Hibbett D.S."/>
            <person name="Martin F."/>
            <person name="Nordberg H.P."/>
            <person name="Cantor M.N."/>
            <person name="Hua S.X."/>
        </authorList>
    </citation>
    <scope>NUCLEOTIDE SEQUENCE [LARGE SCALE GENOMIC DNA]</scope>
    <source>
        <strain evidence="2 3">Marx 270</strain>
    </source>
</reference>
<keyword evidence="3" id="KW-1185">Reference proteome</keyword>
<dbReference type="HOGENOM" id="CLU_132760_0_0_1"/>
<reference evidence="3" key="2">
    <citation type="submission" date="2015-01" db="EMBL/GenBank/DDBJ databases">
        <title>Evolutionary Origins and Diversification of the Mycorrhizal Mutualists.</title>
        <authorList>
            <consortium name="DOE Joint Genome Institute"/>
            <consortium name="Mycorrhizal Genomics Consortium"/>
            <person name="Kohler A."/>
            <person name="Kuo A."/>
            <person name="Nagy L.G."/>
            <person name="Floudas D."/>
            <person name="Copeland A."/>
            <person name="Barry K.W."/>
            <person name="Cichocki N."/>
            <person name="Veneault-Fourrey C."/>
            <person name="LaButti K."/>
            <person name="Lindquist E.A."/>
            <person name="Lipzen A."/>
            <person name="Lundell T."/>
            <person name="Morin E."/>
            <person name="Murat C."/>
            <person name="Riley R."/>
            <person name="Ohm R."/>
            <person name="Sun H."/>
            <person name="Tunlid A."/>
            <person name="Henrissat B."/>
            <person name="Grigoriev I.V."/>
            <person name="Hibbett D.S."/>
            <person name="Martin F."/>
        </authorList>
    </citation>
    <scope>NUCLEOTIDE SEQUENCE [LARGE SCALE GENOMIC DNA]</scope>
    <source>
        <strain evidence="3">Marx 270</strain>
    </source>
</reference>
<protein>
    <submittedName>
        <fullName evidence="2">Uncharacterized protein</fullName>
    </submittedName>
</protein>
<evidence type="ECO:0000313" key="3">
    <source>
        <dbReference type="Proteomes" id="UP000054217"/>
    </source>
</evidence>
<dbReference type="AlphaFoldDB" id="A0A0C3PY15"/>
<evidence type="ECO:0000256" key="1">
    <source>
        <dbReference type="SAM" id="MobiDB-lite"/>
    </source>
</evidence>
<proteinExistence type="predicted"/>
<evidence type="ECO:0000313" key="2">
    <source>
        <dbReference type="EMBL" id="KIO13994.1"/>
    </source>
</evidence>
<dbReference type="InParanoid" id="A0A0C3PY15"/>
<dbReference type="EMBL" id="KN831945">
    <property type="protein sequence ID" value="KIO13994.1"/>
    <property type="molecule type" value="Genomic_DNA"/>
</dbReference>